<dbReference type="Pfam" id="PF00395">
    <property type="entry name" value="SLH"/>
    <property type="match status" value="1"/>
</dbReference>
<organism evidence="2">
    <name type="scientific">uncultured Geobacillus sp</name>
    <dbReference type="NCBI Taxonomy" id="228952"/>
    <lineage>
        <taxon>Bacteria</taxon>
        <taxon>Bacillati</taxon>
        <taxon>Bacillota</taxon>
        <taxon>Bacilli</taxon>
        <taxon>Bacillales</taxon>
        <taxon>Anoxybacillaceae</taxon>
        <taxon>Geobacillus</taxon>
        <taxon>environmental samples</taxon>
    </lineage>
</organism>
<proteinExistence type="predicted"/>
<dbReference type="PROSITE" id="PS51272">
    <property type="entry name" value="SLH"/>
    <property type="match status" value="1"/>
</dbReference>
<accession>A0A060BRE5</accession>
<reference evidence="2" key="1">
    <citation type="journal article" date="2013" name="Environ. Microbiol.">
        <title>Seasonally variable intestinal metagenomes of the red palm weevil (Rhynchophorus ferrugineus).</title>
        <authorList>
            <person name="Jia S."/>
            <person name="Zhang X."/>
            <person name="Zhang G."/>
            <person name="Yin A."/>
            <person name="Zhang S."/>
            <person name="Li F."/>
            <person name="Wang L."/>
            <person name="Zhao D."/>
            <person name="Yun Q."/>
            <person name="Tala"/>
            <person name="Wang J."/>
            <person name="Sun G."/>
            <person name="Baabdullah M."/>
            <person name="Yu X."/>
            <person name="Hu S."/>
            <person name="Al-Mssallem I.S."/>
            <person name="Yu J."/>
        </authorList>
    </citation>
    <scope>NUCLEOTIDE SEQUENCE</scope>
</reference>
<sequence length="117" mass="12531">MSSDNLFSWSCDEKIGTIDQNGVFVANSRGGVSGNIFVNYNGKGTYIPVKVGKAENLFTDTSGHWAETYIETLASKGVVNGMGNKKFLPEQKVTRAQFLTMLSKTVSGLDVSKSAAA</sequence>
<protein>
    <submittedName>
        <fullName evidence="2">SLH</fullName>
    </submittedName>
</protein>
<evidence type="ECO:0000259" key="1">
    <source>
        <dbReference type="PROSITE" id="PS51272"/>
    </source>
</evidence>
<dbReference type="InterPro" id="IPR001119">
    <property type="entry name" value="SLH_dom"/>
</dbReference>
<evidence type="ECO:0000313" key="2">
    <source>
        <dbReference type="EMBL" id="AIA86933.1"/>
    </source>
</evidence>
<feature type="domain" description="SLH" evidence="1">
    <location>
        <begin position="53"/>
        <end position="116"/>
    </location>
</feature>
<feature type="non-terminal residue" evidence="2">
    <location>
        <position position="117"/>
    </location>
</feature>
<dbReference type="EMBL" id="KF119665">
    <property type="protein sequence ID" value="AIA86933.1"/>
    <property type="molecule type" value="Genomic_DNA"/>
</dbReference>
<name>A0A060BRE5_9BACL</name>
<dbReference type="AlphaFoldDB" id="A0A060BRE5"/>